<comment type="caution">
    <text evidence="1">The sequence shown here is derived from an EMBL/GenBank/DDBJ whole genome shotgun (WGS) entry which is preliminary data.</text>
</comment>
<reference evidence="1 2" key="1">
    <citation type="journal article" date="2019" name="bioRxiv">
        <title>Genomics, evolutionary history and diagnostics of the Alternaria alternata species group including apple and Asian pear pathotypes.</title>
        <authorList>
            <person name="Armitage A.D."/>
            <person name="Cockerton H.M."/>
            <person name="Sreenivasaprasad S."/>
            <person name="Woodhall J.W."/>
            <person name="Lane C.R."/>
            <person name="Harrison R.J."/>
            <person name="Clarkson J.P."/>
        </authorList>
    </citation>
    <scope>NUCLEOTIDE SEQUENCE [LARGE SCALE GENOMIC DNA]</scope>
    <source>
        <strain evidence="1 2">FERA 650</strain>
    </source>
</reference>
<gene>
    <name evidence="1" type="ORF">AG0111_0g6994</name>
</gene>
<name>A0ACB6FKJ0_9PLEO</name>
<accession>A0ACB6FKJ0</accession>
<protein>
    <submittedName>
        <fullName evidence="1">Uncharacterized protein</fullName>
    </submittedName>
</protein>
<proteinExistence type="predicted"/>
<dbReference type="EMBL" id="PDWZ02000006">
    <property type="protein sequence ID" value="KAB2104910.1"/>
    <property type="molecule type" value="Genomic_DNA"/>
</dbReference>
<evidence type="ECO:0000313" key="1">
    <source>
        <dbReference type="EMBL" id="KAB2104910.1"/>
    </source>
</evidence>
<evidence type="ECO:0000313" key="2">
    <source>
        <dbReference type="Proteomes" id="UP000293547"/>
    </source>
</evidence>
<sequence length="116" mass="12374">MAVAVCARVADSLAKRFTTLLSASTSYICMRSEDMSTAIPVGEDHGSANEPPDPSCLPLVPLMGSPSKAEHEPEASHPGPTPASAAFCRMLLGSFQRVARRAREISYCIVGWPLRS</sequence>
<organism evidence="1 2">
    <name type="scientific">Alternaria gaisen</name>
    <dbReference type="NCBI Taxonomy" id="167740"/>
    <lineage>
        <taxon>Eukaryota</taxon>
        <taxon>Fungi</taxon>
        <taxon>Dikarya</taxon>
        <taxon>Ascomycota</taxon>
        <taxon>Pezizomycotina</taxon>
        <taxon>Dothideomycetes</taxon>
        <taxon>Pleosporomycetidae</taxon>
        <taxon>Pleosporales</taxon>
        <taxon>Pleosporineae</taxon>
        <taxon>Pleosporaceae</taxon>
        <taxon>Alternaria</taxon>
        <taxon>Alternaria sect. Alternaria</taxon>
    </lineage>
</organism>
<keyword evidence="2" id="KW-1185">Reference proteome</keyword>
<dbReference type="Proteomes" id="UP000293547">
    <property type="component" value="Unassembled WGS sequence"/>
</dbReference>